<accession>A0A8X7SLI8</accession>
<name>A0A8X7SLI8_BRACI</name>
<feature type="transmembrane region" description="Helical" evidence="3">
    <location>
        <begin position="80"/>
        <end position="99"/>
    </location>
</feature>
<evidence type="ECO:0000313" key="4">
    <source>
        <dbReference type="EMBL" id="KAG2307449.1"/>
    </source>
</evidence>
<keyword evidence="5" id="KW-1185">Reference proteome</keyword>
<keyword evidence="3" id="KW-0472">Membrane</keyword>
<feature type="transmembrane region" description="Helical" evidence="3">
    <location>
        <begin position="284"/>
        <end position="304"/>
    </location>
</feature>
<dbReference type="InterPro" id="IPR037185">
    <property type="entry name" value="EmrE-like"/>
</dbReference>
<feature type="transmembrane region" description="Helical" evidence="3">
    <location>
        <begin position="183"/>
        <end position="201"/>
    </location>
</feature>
<dbReference type="OrthoDB" id="1884658at2759"/>
<reference evidence="4 5" key="1">
    <citation type="submission" date="2020-02" db="EMBL/GenBank/DDBJ databases">
        <authorList>
            <person name="Ma Q."/>
            <person name="Huang Y."/>
            <person name="Song X."/>
            <person name="Pei D."/>
        </authorList>
    </citation>
    <scope>NUCLEOTIDE SEQUENCE [LARGE SCALE GENOMIC DNA]</scope>
    <source>
        <strain evidence="4">Sxm20200214</strain>
        <tissue evidence="4">Leaf</tissue>
    </source>
</reference>
<dbReference type="EMBL" id="JAAMPC010000006">
    <property type="protein sequence ID" value="KAG2307449.1"/>
    <property type="molecule type" value="Genomic_DNA"/>
</dbReference>
<feature type="region of interest" description="Disordered" evidence="2">
    <location>
        <begin position="336"/>
        <end position="361"/>
    </location>
</feature>
<proteinExistence type="predicted"/>
<protein>
    <recommendedName>
        <fullName evidence="6">Zinc transporter 5</fullName>
    </recommendedName>
</protein>
<keyword evidence="3" id="KW-1133">Transmembrane helix</keyword>
<organism evidence="4 5">
    <name type="scientific">Brassica carinata</name>
    <name type="common">Ethiopian mustard</name>
    <name type="synonym">Abyssinian cabbage</name>
    <dbReference type="NCBI Taxonomy" id="52824"/>
    <lineage>
        <taxon>Eukaryota</taxon>
        <taxon>Viridiplantae</taxon>
        <taxon>Streptophyta</taxon>
        <taxon>Embryophyta</taxon>
        <taxon>Tracheophyta</taxon>
        <taxon>Spermatophyta</taxon>
        <taxon>Magnoliopsida</taxon>
        <taxon>eudicotyledons</taxon>
        <taxon>Gunneridae</taxon>
        <taxon>Pentapetalae</taxon>
        <taxon>rosids</taxon>
        <taxon>malvids</taxon>
        <taxon>Brassicales</taxon>
        <taxon>Brassicaceae</taxon>
        <taxon>Brassiceae</taxon>
        <taxon>Brassica</taxon>
    </lineage>
</organism>
<evidence type="ECO:0008006" key="6">
    <source>
        <dbReference type="Google" id="ProtNLM"/>
    </source>
</evidence>
<dbReference type="AlphaFoldDB" id="A0A8X7SLI8"/>
<evidence type="ECO:0000256" key="1">
    <source>
        <dbReference type="ARBA" id="ARBA00004141"/>
    </source>
</evidence>
<dbReference type="PANTHER" id="PTHR47513:SF1">
    <property type="entry name" value="OS07G0283200 PROTEIN"/>
    <property type="match status" value="1"/>
</dbReference>
<feature type="transmembrane region" description="Helical" evidence="3">
    <location>
        <begin position="221"/>
        <end position="241"/>
    </location>
</feature>
<evidence type="ECO:0000256" key="2">
    <source>
        <dbReference type="SAM" id="MobiDB-lite"/>
    </source>
</evidence>
<comment type="caution">
    <text evidence="4">The sequence shown here is derived from an EMBL/GenBank/DDBJ whole genome shotgun (WGS) entry which is preliminary data.</text>
</comment>
<feature type="transmembrane region" description="Helical" evidence="3">
    <location>
        <begin position="46"/>
        <end position="68"/>
    </location>
</feature>
<feature type="transmembrane region" description="Helical" evidence="3">
    <location>
        <begin position="111"/>
        <end position="130"/>
    </location>
</feature>
<comment type="subcellular location">
    <subcellularLocation>
        <location evidence="1">Membrane</location>
        <topology evidence="1">Multi-pass membrane protein</topology>
    </subcellularLocation>
</comment>
<dbReference type="Proteomes" id="UP000886595">
    <property type="component" value="Unassembled WGS sequence"/>
</dbReference>
<dbReference type="SUPFAM" id="SSF103481">
    <property type="entry name" value="Multidrug resistance efflux transporter EmrE"/>
    <property type="match status" value="1"/>
</dbReference>
<evidence type="ECO:0000313" key="5">
    <source>
        <dbReference type="Proteomes" id="UP000886595"/>
    </source>
</evidence>
<gene>
    <name evidence="4" type="ORF">Bca52824_027197</name>
</gene>
<feature type="transmembrane region" description="Helical" evidence="3">
    <location>
        <begin position="142"/>
        <end position="168"/>
    </location>
</feature>
<feature type="transmembrane region" description="Helical" evidence="3">
    <location>
        <begin position="310"/>
        <end position="328"/>
    </location>
</feature>
<feature type="transmembrane region" description="Helical" evidence="3">
    <location>
        <begin position="253"/>
        <end position="272"/>
    </location>
</feature>
<sequence length="361" mass="39748">MMSPKQISDDRGSSHFRHAPFQIIHVIGNFLRIWSVYSMYRYLNQSGAPVVLFLFCCLVPSSFVFLILQKPWKGRALSSQQIVPSLINGVITALYFILWGKGLKSCGPLRAILSEYSGAVLGVLSGVLYGRKGHVWKKVGGLVAMLVALFFLSQGWATSSLSPFYILLCNTDTKEEELVTEQALGLMGMMIPVVAGILSALRRVIARRVSLKNQQKKRLHAITITSATCFLFPLAMWDLVTGSSSGKAVELPFSAWAFLGTIVFGIILIFYVDNIAEERLHMVFSSPRHLMVAGACIIVMEIAYEMDFSLPGFIVCCLVLGFGIYEATSLERSKKDSSIKSEDGPNGILGNDFDTSPVLPI</sequence>
<dbReference type="PANTHER" id="PTHR47513">
    <property type="entry name" value="ZINC TRANSPORTER"/>
    <property type="match status" value="1"/>
</dbReference>
<evidence type="ECO:0000256" key="3">
    <source>
        <dbReference type="SAM" id="Phobius"/>
    </source>
</evidence>
<keyword evidence="3" id="KW-0812">Transmembrane</keyword>